<evidence type="ECO:0000256" key="1">
    <source>
        <dbReference type="SAM" id="SignalP"/>
    </source>
</evidence>
<dbReference type="KEGG" id="trs:Terro_2809"/>
<sequence>MRQAIVCAATILFSLSAVAQTKVCMGGNLDSMSSTERHSCEKQVQMTREAAVDAKVSGDWHFVVVCGEDGWKDYMAFSQQGEAPLRTATSDTDVAAKTIYLRGTRLESADAAVQIIANSLRKPAGDDIVLARN</sequence>
<evidence type="ECO:0000313" key="2">
    <source>
        <dbReference type="EMBL" id="AFL89045.1"/>
    </source>
</evidence>
<dbReference type="RefSeq" id="WP_014786309.1">
    <property type="nucleotide sequence ID" value="NC_018014.1"/>
</dbReference>
<dbReference type="OrthoDB" id="9836002at2"/>
<evidence type="ECO:0000313" key="3">
    <source>
        <dbReference type="Proteomes" id="UP000006056"/>
    </source>
</evidence>
<dbReference type="AlphaFoldDB" id="I3ZIH7"/>
<keyword evidence="1" id="KW-0732">Signal</keyword>
<dbReference type="HOGENOM" id="CLU_1905747_0_0_0"/>
<proteinExistence type="predicted"/>
<feature type="signal peptide" evidence="1">
    <location>
        <begin position="1"/>
        <end position="19"/>
    </location>
</feature>
<organism evidence="2 3">
    <name type="scientific">Terriglobus roseus (strain DSM 18391 / NRRL B-41598 / KBS 63)</name>
    <dbReference type="NCBI Taxonomy" id="926566"/>
    <lineage>
        <taxon>Bacteria</taxon>
        <taxon>Pseudomonadati</taxon>
        <taxon>Acidobacteriota</taxon>
        <taxon>Terriglobia</taxon>
        <taxon>Terriglobales</taxon>
        <taxon>Acidobacteriaceae</taxon>
        <taxon>Terriglobus</taxon>
    </lineage>
</organism>
<evidence type="ECO:0008006" key="4">
    <source>
        <dbReference type="Google" id="ProtNLM"/>
    </source>
</evidence>
<dbReference type="Proteomes" id="UP000006056">
    <property type="component" value="Chromosome"/>
</dbReference>
<protein>
    <recommendedName>
        <fullName evidence="4">Sporulation related domain-containing protein</fullName>
    </recommendedName>
</protein>
<name>I3ZIH7_TERRK</name>
<accession>I3ZIH7</accession>
<keyword evidence="3" id="KW-1185">Reference proteome</keyword>
<feature type="chain" id="PRO_5003684126" description="Sporulation related domain-containing protein" evidence="1">
    <location>
        <begin position="20"/>
        <end position="133"/>
    </location>
</feature>
<reference evidence="2 3" key="1">
    <citation type="submission" date="2012-06" db="EMBL/GenBank/DDBJ databases">
        <title>Complete genome of Terriglobus roseus DSM 18391.</title>
        <authorList>
            <consortium name="US DOE Joint Genome Institute (JGI-PGF)"/>
            <person name="Lucas S."/>
            <person name="Copeland A."/>
            <person name="Lapidus A."/>
            <person name="Glavina del Rio T."/>
            <person name="Dalin E."/>
            <person name="Tice H."/>
            <person name="Bruce D."/>
            <person name="Goodwin L."/>
            <person name="Pitluck S."/>
            <person name="Peters L."/>
            <person name="Mikhailova N."/>
            <person name="Munk A.C.C."/>
            <person name="Kyrpides N."/>
            <person name="Mavromatis K."/>
            <person name="Ivanova N."/>
            <person name="Brettin T."/>
            <person name="Detter J.C."/>
            <person name="Han C."/>
            <person name="Larimer F."/>
            <person name="Land M."/>
            <person name="Hauser L."/>
            <person name="Markowitz V."/>
            <person name="Cheng J.-F."/>
            <person name="Hugenholtz P."/>
            <person name="Woyke T."/>
            <person name="Wu D."/>
            <person name="Brambilla E."/>
            <person name="Klenk H.-P."/>
            <person name="Eisen J.A."/>
        </authorList>
    </citation>
    <scope>NUCLEOTIDE SEQUENCE [LARGE SCALE GENOMIC DNA]</scope>
    <source>
        <strain evidence="3">DSM 18391 / NRRL B-41598 / KBS 63</strain>
    </source>
</reference>
<gene>
    <name evidence="2" type="ordered locus">Terro_2809</name>
</gene>
<dbReference type="EMBL" id="CP003379">
    <property type="protein sequence ID" value="AFL89045.1"/>
    <property type="molecule type" value="Genomic_DNA"/>
</dbReference>